<dbReference type="PANTHER" id="PTHR43156">
    <property type="entry name" value="STAGE II SPORULATION PROTEIN E-RELATED"/>
    <property type="match status" value="1"/>
</dbReference>
<evidence type="ECO:0000313" key="3">
    <source>
        <dbReference type="EMBL" id="CDR08166.1"/>
    </source>
</evidence>
<keyword evidence="3" id="KW-0808">Transferase</keyword>
<dbReference type="SUPFAM" id="SSF55785">
    <property type="entry name" value="PYP-like sensor domain (PAS domain)"/>
    <property type="match status" value="1"/>
</dbReference>
<evidence type="ECO:0000313" key="4">
    <source>
        <dbReference type="EMBL" id="MBP2065788.1"/>
    </source>
</evidence>
<dbReference type="PROSITE" id="PS50112">
    <property type="entry name" value="PAS"/>
    <property type="match status" value="1"/>
</dbReference>
<keyword evidence="1" id="KW-0378">Hydrolase</keyword>
<reference evidence="4 5" key="2">
    <citation type="submission" date="2021-03" db="EMBL/GenBank/DDBJ databases">
        <title>Genomic Encyclopedia of Type Strains, Phase IV (KMG-IV): sequencing the most valuable type-strain genomes for metagenomic binning, comparative biology and taxonomic classification.</title>
        <authorList>
            <person name="Goeker M."/>
        </authorList>
    </citation>
    <scope>NUCLEOTIDE SEQUENCE [LARGE SCALE GENOMIC DNA]</scope>
    <source>
        <strain evidence="4 5">DSM 41954</strain>
    </source>
</reference>
<dbReference type="Proteomes" id="UP000756710">
    <property type="component" value="Unassembled WGS sequence"/>
</dbReference>
<reference evidence="3" key="1">
    <citation type="submission" date="2014-05" db="EMBL/GenBank/DDBJ databases">
        <authorList>
            <person name="Horn Fabian"/>
        </authorList>
    </citation>
    <scope>NUCLEOTIDE SEQUENCE</scope>
</reference>
<dbReference type="SMART" id="SM00091">
    <property type="entry name" value="PAS"/>
    <property type="match status" value="1"/>
</dbReference>
<name>A0A060ZQQ9_9ACTN</name>
<dbReference type="EMBL" id="LK022848">
    <property type="protein sequence ID" value="CDR08166.1"/>
    <property type="molecule type" value="Genomic_DNA"/>
</dbReference>
<feature type="domain" description="PAS" evidence="2">
    <location>
        <begin position="14"/>
        <end position="58"/>
    </location>
</feature>
<dbReference type="SUPFAM" id="SSF81606">
    <property type="entry name" value="PP2C-like"/>
    <property type="match status" value="1"/>
</dbReference>
<dbReference type="SMART" id="SM00331">
    <property type="entry name" value="PP2C_SIG"/>
    <property type="match status" value="1"/>
</dbReference>
<sequence length="347" mass="36503">MTSDHPGAGTGGLGGDLINQVISATADGIIAVDEQGIVRLCNPAAVELFGRPARDLLDAPFGFPIVAGHSTDVELTQPGGGVRVVEMHISATTANSHQLHVVTLRDVMPRWLAFQRLLLPTLPDLTPIQAAAVYRPAVERLGGDWYDALPLPGGAVGAMIGDVAGHSLHAAAAMAQIRNMLHALLYDRPAEPGSALATLDRTLNAIEETPITTACVARIEPAAEGWRLRWSSAGHLPPLLLTPAGTTEYLHTEPDLPLGVDPSRPRFASTRTLPKGATVIFFTDGLVERPDQSIDVGMASLAALAASSAHLPLDELCRTLADQHPGDGHDDIAILALRTPTPSKGSR</sequence>
<keyword evidence="3" id="KW-0418">Kinase</keyword>
<dbReference type="Gene3D" id="3.60.40.10">
    <property type="entry name" value="PPM-type phosphatase domain"/>
    <property type="match status" value="1"/>
</dbReference>
<dbReference type="InterPro" id="IPR001932">
    <property type="entry name" value="PPM-type_phosphatase-like_dom"/>
</dbReference>
<dbReference type="InterPro" id="IPR035965">
    <property type="entry name" value="PAS-like_dom_sf"/>
</dbReference>
<proteinExistence type="predicted"/>
<accession>A0A060ZQQ9</accession>
<dbReference type="CDD" id="cd00130">
    <property type="entry name" value="PAS"/>
    <property type="match status" value="1"/>
</dbReference>
<dbReference type="Gene3D" id="3.30.450.20">
    <property type="entry name" value="PAS domain"/>
    <property type="match status" value="1"/>
</dbReference>
<evidence type="ECO:0000259" key="2">
    <source>
        <dbReference type="PROSITE" id="PS50112"/>
    </source>
</evidence>
<dbReference type="InterPro" id="IPR013767">
    <property type="entry name" value="PAS_fold"/>
</dbReference>
<dbReference type="InterPro" id="IPR052016">
    <property type="entry name" value="Bact_Sigma-Reg"/>
</dbReference>
<dbReference type="HOGENOM" id="CLU_000445_43_8_11"/>
<dbReference type="InterPro" id="IPR000014">
    <property type="entry name" value="PAS"/>
</dbReference>
<dbReference type="PANTHER" id="PTHR43156:SF2">
    <property type="entry name" value="STAGE II SPORULATION PROTEIN E"/>
    <property type="match status" value="1"/>
</dbReference>
<dbReference type="AlphaFoldDB" id="A0A060ZQQ9"/>
<dbReference type="InterPro" id="IPR036457">
    <property type="entry name" value="PPM-type-like_dom_sf"/>
</dbReference>
<dbReference type="EMBL" id="JAGGLR010000021">
    <property type="protein sequence ID" value="MBP2065788.1"/>
    <property type="molecule type" value="Genomic_DNA"/>
</dbReference>
<dbReference type="GeneID" id="32470609"/>
<dbReference type="RefSeq" id="WP_052701448.1">
    <property type="nucleotide sequence ID" value="NZ_BAABDR010000042.1"/>
</dbReference>
<gene>
    <name evidence="4" type="ORF">J2Z30_006830</name>
    <name evidence="3" type="ORF">SIRAN4851</name>
</gene>
<evidence type="ECO:0000313" key="5">
    <source>
        <dbReference type="Proteomes" id="UP000756710"/>
    </source>
</evidence>
<dbReference type="Pfam" id="PF07228">
    <property type="entry name" value="SpoIIE"/>
    <property type="match status" value="1"/>
</dbReference>
<dbReference type="GO" id="GO:0016301">
    <property type="term" value="F:kinase activity"/>
    <property type="evidence" value="ECO:0007669"/>
    <property type="project" value="UniProtKB-KW"/>
</dbReference>
<protein>
    <submittedName>
        <fullName evidence="4">Serine phosphatase RsbU (Regulator of sigma subunit)</fullName>
    </submittedName>
    <submittedName>
        <fullName evidence="3">Signal transduction histidine kinase-likeprotein</fullName>
    </submittedName>
</protein>
<dbReference type="GO" id="GO:0006355">
    <property type="term" value="P:regulation of DNA-templated transcription"/>
    <property type="evidence" value="ECO:0007669"/>
    <property type="project" value="InterPro"/>
</dbReference>
<evidence type="ECO:0000256" key="1">
    <source>
        <dbReference type="ARBA" id="ARBA00022801"/>
    </source>
</evidence>
<dbReference type="GO" id="GO:0016791">
    <property type="term" value="F:phosphatase activity"/>
    <property type="evidence" value="ECO:0007669"/>
    <property type="project" value="TreeGrafter"/>
</dbReference>
<dbReference type="Pfam" id="PF00989">
    <property type="entry name" value="PAS"/>
    <property type="match status" value="1"/>
</dbReference>
<organism evidence="3">
    <name type="scientific">Streptomyces iranensis</name>
    <dbReference type="NCBI Taxonomy" id="576784"/>
    <lineage>
        <taxon>Bacteria</taxon>
        <taxon>Bacillati</taxon>
        <taxon>Actinomycetota</taxon>
        <taxon>Actinomycetes</taxon>
        <taxon>Kitasatosporales</taxon>
        <taxon>Streptomycetaceae</taxon>
        <taxon>Streptomyces</taxon>
        <taxon>Streptomyces violaceusniger group</taxon>
    </lineage>
</organism>
<keyword evidence="5" id="KW-1185">Reference proteome</keyword>